<keyword evidence="4" id="KW-1185">Reference proteome</keyword>
<comment type="caution">
    <text evidence="3">The sequence shown here is derived from an EMBL/GenBank/DDBJ whole genome shotgun (WGS) entry which is preliminary data.</text>
</comment>
<evidence type="ECO:0000256" key="1">
    <source>
        <dbReference type="SAM" id="MobiDB-lite"/>
    </source>
</evidence>
<accession>A0A936ZAC2</accession>
<dbReference type="SUPFAM" id="SSF55464">
    <property type="entry name" value="Origin of replication-binding domain, RBD-like"/>
    <property type="match status" value="1"/>
</dbReference>
<feature type="domain" description="TrwC relaxase" evidence="2">
    <location>
        <begin position="11"/>
        <end position="253"/>
    </location>
</feature>
<dbReference type="InterPro" id="IPR014862">
    <property type="entry name" value="TrwC"/>
</dbReference>
<dbReference type="Proteomes" id="UP000605848">
    <property type="component" value="Unassembled WGS sequence"/>
</dbReference>
<dbReference type="EMBL" id="JAEQMY010000055">
    <property type="protein sequence ID" value="MBL0406926.1"/>
    <property type="molecule type" value="Genomic_DNA"/>
</dbReference>
<dbReference type="Gene3D" id="3.40.50.300">
    <property type="entry name" value="P-loop containing nucleotide triphosphate hydrolases"/>
    <property type="match status" value="1"/>
</dbReference>
<dbReference type="Pfam" id="PF08751">
    <property type="entry name" value="TrwC"/>
    <property type="match status" value="1"/>
</dbReference>
<feature type="compositionally biased region" description="Basic residues" evidence="1">
    <location>
        <begin position="1129"/>
        <end position="1138"/>
    </location>
</feature>
<dbReference type="NCBIfam" id="NF041492">
    <property type="entry name" value="MobF"/>
    <property type="match status" value="1"/>
</dbReference>
<feature type="region of interest" description="Disordered" evidence="1">
    <location>
        <begin position="1123"/>
        <end position="1152"/>
    </location>
</feature>
<dbReference type="InterPro" id="IPR027417">
    <property type="entry name" value="P-loop_NTPase"/>
</dbReference>
<name>A0A936ZAC2_9HYPH</name>
<gene>
    <name evidence="3" type="ORF">JKG68_23580</name>
</gene>
<organism evidence="3 4">
    <name type="scientific">Microvirga aerilata</name>
    <dbReference type="NCBI Taxonomy" id="670292"/>
    <lineage>
        <taxon>Bacteria</taxon>
        <taxon>Pseudomonadati</taxon>
        <taxon>Pseudomonadota</taxon>
        <taxon>Alphaproteobacteria</taxon>
        <taxon>Hyphomicrobiales</taxon>
        <taxon>Methylobacteriaceae</taxon>
        <taxon>Microvirga</taxon>
    </lineage>
</organism>
<proteinExistence type="predicted"/>
<evidence type="ECO:0000259" key="2">
    <source>
        <dbReference type="Pfam" id="PF08751"/>
    </source>
</evidence>
<reference evidence="3" key="1">
    <citation type="submission" date="2021-01" db="EMBL/GenBank/DDBJ databases">
        <title>Microvirga sp.</title>
        <authorList>
            <person name="Kim M.K."/>
        </authorList>
    </citation>
    <scope>NUCLEOTIDE SEQUENCE</scope>
    <source>
        <strain evidence="3">5420S-16</strain>
    </source>
</reference>
<sequence length="1152" mass="124521">MLNPFRMCPDQGEVDGRVLRDLAWGRDPETQVALVRLSANGRRSVGYDLQCAAPKSVSVLAAFAAPESRSKILAAHDRAVRRTLDYALEAGLVVARTGPQGVERTPAHEVSAAIYRHFTSRAQDPQLHSHAVMLNLAVRRDGTTGAIDNRDILRSLGALAALYRSELASGLRTGLGFEPVRKGRNFEIAGVPRKVLERFSKRRLQIEQAAGEGGFDTAVHRAAAQVAAFGTREVKDREMPLALLEERWARELATTGWRPDSLFRLVAIEAERIRMERDPEPRGRERATTTAVVAVHALTATEVVFDRSALMRRTLEAVQCACTADEGLALVEDLVASGLILAIGRNEAGTSVYATAALVEAERDLLRTALRRRGERDFVPEIALEGLLSRPGMLSEAQGRAVRHALDRDGISLIESPADAGASLTTAIADAARECGKDVWTVTPSWSDGDCPHADVEAAAAAAWTVQAFTEQLRTGAISLDENAVVVCVEADLVATRDMAALVGLVSEEGRGAKLVLIGDTARPRPAIAGAPMAALVRALGAEHLTNDQYQRAEWQRAASRDFIAGDPVRALEAYDRAGLICWADDRHSALESLVDDYVAARQAFPDASRPAGNGPARIILTGRTRDVAEITNRVRAALRERAGLGEEVLVHAIPPGSREPVMLALAAGDDVVFGEDLQVQGQIIRPLDLARVERIQRGPDPTFTLMLARTGAMITTRLSALVGVRAGQAQAPKMQHGYVLPVQAAAGLIVDDGYVANLRGLGREGLAIAMTRHRRHVRLYVDTSRVQVPRAAGAWIRKAVMEEARLSERKRNVSDYAPCLRAFVGVAPSEGAGSLLNTSAGARSRVAGLPGALAERPGSVGLAAWQGSAAIRALRERIAERLSGPCYPLPEAKAEILARADARRAGHLSDGNAASVRKYGRLWHMFSREPNEHLLTACNIAPEVLQRFRADIRTAPDGRAAFAHRDLAGRITGVEYEGPAEQGKVARLHIPVDGERALTQIGDSRNPVLIYVARSSLEGLSLYQSDHSPERALLVSLAGHRGGSACGRFRELVRRWPGATIQIAADNDDLGRGFAHTIEEQVREAGGANAAVQIRMPADGFWTWNDQILGWTRAMAAALQAGHEARMRAKHQKRTPRRATQQNAGSDPRDR</sequence>
<evidence type="ECO:0000313" key="3">
    <source>
        <dbReference type="EMBL" id="MBL0406926.1"/>
    </source>
</evidence>
<dbReference type="Pfam" id="PF13604">
    <property type="entry name" value="AAA_30"/>
    <property type="match status" value="1"/>
</dbReference>
<dbReference type="SUPFAM" id="SSF52540">
    <property type="entry name" value="P-loop containing nucleoside triphosphate hydrolases"/>
    <property type="match status" value="1"/>
</dbReference>
<evidence type="ECO:0000313" key="4">
    <source>
        <dbReference type="Proteomes" id="UP000605848"/>
    </source>
</evidence>
<protein>
    <submittedName>
        <fullName evidence="3">Relaxase domain-containing protein</fullName>
    </submittedName>
</protein>
<dbReference type="RefSeq" id="WP_202063784.1">
    <property type="nucleotide sequence ID" value="NZ_JAEQMY010000055.1"/>
</dbReference>
<dbReference type="AlphaFoldDB" id="A0A936ZAC2"/>